<dbReference type="Proteomes" id="UP000095709">
    <property type="component" value="Unassembled WGS sequence"/>
</dbReference>
<evidence type="ECO:0000313" key="3">
    <source>
        <dbReference type="Proteomes" id="UP000095706"/>
    </source>
</evidence>
<protein>
    <submittedName>
        <fullName evidence="2">Uncharacterized protein</fullName>
    </submittedName>
</protein>
<gene>
    <name evidence="1" type="ORF">ERS852406_01956</name>
    <name evidence="2" type="ORF">ERS852498_01596</name>
</gene>
<sequence>MREYGFFLFGRKNELATFGNSFVSFVNIFIPENVDKRYIFAQEGFEIWYNVRITI</sequence>
<reference evidence="3 4" key="1">
    <citation type="submission" date="2015-09" db="EMBL/GenBank/DDBJ databases">
        <authorList>
            <consortium name="Pathogen Informatics"/>
        </authorList>
    </citation>
    <scope>NUCLEOTIDE SEQUENCE [LARGE SCALE GENOMIC DNA]</scope>
    <source>
        <strain evidence="1 3">2789STDY5608849</strain>
        <strain evidence="2 4">2789STDY5834885</strain>
    </source>
</reference>
<accession>A0A174LT56</accession>
<dbReference type="EMBL" id="CZAL01000007">
    <property type="protein sequence ID" value="CUP25946.1"/>
    <property type="molecule type" value="Genomic_DNA"/>
</dbReference>
<evidence type="ECO:0000313" key="2">
    <source>
        <dbReference type="EMBL" id="CUP25946.1"/>
    </source>
</evidence>
<dbReference type="AlphaFoldDB" id="A0A174LT56"/>
<dbReference type="EMBL" id="CYYV01000009">
    <property type="protein sequence ID" value="CUO43562.1"/>
    <property type="molecule type" value="Genomic_DNA"/>
</dbReference>
<organism evidence="2 4">
    <name type="scientific">Fusicatenibacter saccharivorans</name>
    <dbReference type="NCBI Taxonomy" id="1150298"/>
    <lineage>
        <taxon>Bacteria</taxon>
        <taxon>Bacillati</taxon>
        <taxon>Bacillota</taxon>
        <taxon>Clostridia</taxon>
        <taxon>Lachnospirales</taxon>
        <taxon>Lachnospiraceae</taxon>
        <taxon>Fusicatenibacter</taxon>
    </lineage>
</organism>
<evidence type="ECO:0000313" key="1">
    <source>
        <dbReference type="EMBL" id="CUO43562.1"/>
    </source>
</evidence>
<dbReference type="Proteomes" id="UP000095706">
    <property type="component" value="Unassembled WGS sequence"/>
</dbReference>
<proteinExistence type="predicted"/>
<name>A0A174LT56_9FIRM</name>
<evidence type="ECO:0000313" key="4">
    <source>
        <dbReference type="Proteomes" id="UP000095709"/>
    </source>
</evidence>